<dbReference type="InterPro" id="IPR050216">
    <property type="entry name" value="LRR_domain-containing"/>
</dbReference>
<dbReference type="Pfam" id="PF18962">
    <property type="entry name" value="Por_Secre_tail"/>
    <property type="match status" value="1"/>
</dbReference>
<reference evidence="8" key="1">
    <citation type="journal article" date="2019" name="Int. J. Syst. Evol. Microbiol.">
        <title>The Global Catalogue of Microorganisms (GCM) 10K type strain sequencing project: providing services to taxonomists for standard genome sequencing and annotation.</title>
        <authorList>
            <consortium name="The Broad Institute Genomics Platform"/>
            <consortium name="The Broad Institute Genome Sequencing Center for Infectious Disease"/>
            <person name="Wu L."/>
            <person name="Ma J."/>
        </authorList>
    </citation>
    <scope>NUCLEOTIDE SEQUENCE [LARGE SCALE GENOMIC DNA]</scope>
    <source>
        <strain evidence="8">JCM 18274</strain>
    </source>
</reference>
<feature type="domain" description="Secretion system C-terminal sorting" evidence="5">
    <location>
        <begin position="84"/>
        <end position="157"/>
    </location>
</feature>
<keyword evidence="1" id="KW-0433">Leucine-rich repeat</keyword>
<organism evidence="7 8">
    <name type="scientific">Flaviramulus aquimarinus</name>
    <dbReference type="NCBI Taxonomy" id="1170456"/>
    <lineage>
        <taxon>Bacteria</taxon>
        <taxon>Pseudomonadati</taxon>
        <taxon>Bacteroidota</taxon>
        <taxon>Flavobacteriia</taxon>
        <taxon>Flavobacteriales</taxon>
        <taxon>Flavobacteriaceae</taxon>
        <taxon>Flaviramulus</taxon>
    </lineage>
</organism>
<name>A0ABP9EYF7_9FLAO</name>
<evidence type="ECO:0000259" key="6">
    <source>
        <dbReference type="Pfam" id="PF23598"/>
    </source>
</evidence>
<dbReference type="InterPro" id="IPR055414">
    <property type="entry name" value="LRR_R13L4/SHOC2-like"/>
</dbReference>
<dbReference type="RefSeq" id="WP_345273267.1">
    <property type="nucleotide sequence ID" value="NZ_BAABJH010000001.1"/>
</dbReference>
<dbReference type="PANTHER" id="PTHR48051:SF1">
    <property type="entry name" value="RAS SUPPRESSOR PROTEIN 1"/>
    <property type="match status" value="1"/>
</dbReference>
<dbReference type="NCBIfam" id="TIGR04183">
    <property type="entry name" value="Por_Secre_tail"/>
    <property type="match status" value="1"/>
</dbReference>
<proteinExistence type="predicted"/>
<dbReference type="EMBL" id="BAABJH010000001">
    <property type="protein sequence ID" value="GAA4890294.1"/>
    <property type="molecule type" value="Genomic_DNA"/>
</dbReference>
<dbReference type="Gene3D" id="3.80.10.10">
    <property type="entry name" value="Ribonuclease Inhibitor"/>
    <property type="match status" value="1"/>
</dbReference>
<dbReference type="SUPFAM" id="SSF52058">
    <property type="entry name" value="L domain-like"/>
    <property type="match status" value="1"/>
</dbReference>
<dbReference type="InterPro" id="IPR026444">
    <property type="entry name" value="Secre_tail"/>
</dbReference>
<evidence type="ECO:0000256" key="4">
    <source>
        <dbReference type="SAM" id="SignalP"/>
    </source>
</evidence>
<gene>
    <name evidence="7" type="ORF">GCM10023311_13110</name>
</gene>
<evidence type="ECO:0000256" key="3">
    <source>
        <dbReference type="ARBA" id="ARBA00022737"/>
    </source>
</evidence>
<feature type="chain" id="PRO_5046926796" description="Por secretion system C-terminal sorting domain-containing protein" evidence="4">
    <location>
        <begin position="20"/>
        <end position="786"/>
    </location>
</feature>
<keyword evidence="8" id="KW-1185">Reference proteome</keyword>
<sequence length="786" mass="87724">MRKALLVLFLLFFVKFNYAQDVILTFDGVTGDPSVNAPLDKVIIENLTKKESIELTDPYVINLTSLLGLNDNIQEIQEKGFQKVYPNPTDSAAFVEFYSEGMGETTINFYNILGQSVANFSERLNKGLHKLEFTPQYEGIYLIELYDNGHKDFSKLIATKNNVHQTTLLYVNKNTSKKDSQTIANKVTNDFTFDIGDELKYTGFYGSLTNGIYDSPTESRTVTFSLNLNLNGGDTLEQISKTNTEAVSKLNEILIEYDFIHSLNTLKDWLESSPNISEADISDGNVEIKYNSGLLSFVIISLVDEEGNRTKGGGANTAKTSNKSSIIKLEDKNSDYISATSNLSMMGDENIITDRDVFIYEPFESDFQQGEGTAIKTLFDNANLGFNPPIHLKNEQCTLSSLSNLTDYGFIYFSTHGVKGNVIWTRERLQEDNEEHENLMFSEKLILGKLVEYKTSINNTVVEVKDDFWGVTAKYISDLNGDFPNSVIFNSSCQSTKTDLLYQVFKSKMAKTYLGFDRNVWEDFSKEVGVKFVTNLLTPNLTTGEAFFLIYPKQDPRPLEIPFILNDAIIEILGDQNITFHEESDLSKDAKNIRLILGNAGVDVSSPLWDSTNDADLVTILQQNGCYVQNGRVYYINWNNKSLGSISAEIGQLTGLQHLLLINNGLNNLPQEIGSLSNLLELTVNNNNLTSIDSFIGNLQSLTDLFWTNNGLTTVPAFIGNMNTLDNVHFENNSLTSVSADLGNLTNLNFLVFYTNPTLLCLPQSVWDIGSAVRTSLSTGDTDCSS</sequence>
<keyword evidence="2 4" id="KW-0732">Signal</keyword>
<keyword evidence="3" id="KW-0677">Repeat</keyword>
<evidence type="ECO:0008006" key="9">
    <source>
        <dbReference type="Google" id="ProtNLM"/>
    </source>
</evidence>
<feature type="domain" description="Disease resistance R13L4/SHOC-2-like LRR" evidence="6">
    <location>
        <begin position="645"/>
        <end position="753"/>
    </location>
</feature>
<protein>
    <recommendedName>
        <fullName evidence="9">Por secretion system C-terminal sorting domain-containing protein</fullName>
    </recommendedName>
</protein>
<dbReference type="Pfam" id="PF23598">
    <property type="entry name" value="LRR_14"/>
    <property type="match status" value="1"/>
</dbReference>
<dbReference type="InterPro" id="IPR032675">
    <property type="entry name" value="LRR_dom_sf"/>
</dbReference>
<evidence type="ECO:0000256" key="2">
    <source>
        <dbReference type="ARBA" id="ARBA00022729"/>
    </source>
</evidence>
<feature type="signal peptide" evidence="4">
    <location>
        <begin position="1"/>
        <end position="19"/>
    </location>
</feature>
<evidence type="ECO:0000313" key="7">
    <source>
        <dbReference type="EMBL" id="GAA4890294.1"/>
    </source>
</evidence>
<comment type="caution">
    <text evidence="7">The sequence shown here is derived from an EMBL/GenBank/DDBJ whole genome shotgun (WGS) entry which is preliminary data.</text>
</comment>
<evidence type="ECO:0000256" key="1">
    <source>
        <dbReference type="ARBA" id="ARBA00022614"/>
    </source>
</evidence>
<dbReference type="Proteomes" id="UP001500433">
    <property type="component" value="Unassembled WGS sequence"/>
</dbReference>
<evidence type="ECO:0000259" key="5">
    <source>
        <dbReference type="Pfam" id="PF18962"/>
    </source>
</evidence>
<accession>A0ABP9EYF7</accession>
<dbReference type="PANTHER" id="PTHR48051">
    <property type="match status" value="1"/>
</dbReference>
<evidence type="ECO:0000313" key="8">
    <source>
        <dbReference type="Proteomes" id="UP001500433"/>
    </source>
</evidence>